<keyword evidence="3" id="KW-1185">Reference proteome</keyword>
<reference evidence="3" key="1">
    <citation type="journal article" date="2019" name="Int. J. Syst. Evol. Microbiol.">
        <title>The Global Catalogue of Microorganisms (GCM) 10K type strain sequencing project: providing services to taxonomists for standard genome sequencing and annotation.</title>
        <authorList>
            <consortium name="The Broad Institute Genomics Platform"/>
            <consortium name="The Broad Institute Genome Sequencing Center for Infectious Disease"/>
            <person name="Wu L."/>
            <person name="Ma J."/>
        </authorList>
    </citation>
    <scope>NUCLEOTIDE SEQUENCE [LARGE SCALE GENOMIC DNA]</scope>
    <source>
        <strain evidence="3">JCM 1405</strain>
    </source>
</reference>
<dbReference type="Gene3D" id="3.40.50.11900">
    <property type="match status" value="1"/>
</dbReference>
<dbReference type="EMBL" id="BAAACF010000001">
    <property type="protein sequence ID" value="GAA0721576.1"/>
    <property type="molecule type" value="Genomic_DNA"/>
</dbReference>
<evidence type="ECO:0000259" key="1">
    <source>
        <dbReference type="Pfam" id="PF09989"/>
    </source>
</evidence>
<proteinExistence type="predicted"/>
<dbReference type="RefSeq" id="WP_343767810.1">
    <property type="nucleotide sequence ID" value="NZ_BAAACF010000001.1"/>
</dbReference>
<name>A0ABP3TZY0_9CLOT</name>
<sequence length="316" mass="36386">MIKKVGIPRALLYYQYYPLWMRFFKELGVEVIISNPTNKEILNEGIRNAVDEACIPVKLFHGHVLSLRNKVDYIFIPRLKSVNNGEFICPKFCGLPEMIKCSLKDLPPIIDIEIDFLKSKRSLNNIILQVGKYFCSDEKQIMKAYHKALTEYKNHKELFKIRENLKDKKKNILILGHPYHLYDTYLNMGIIEKIKDTGIHILTPEMIDEGDINEQANSFEDKLYWTFARKLVGSTLHAINTKGVDGIIYISTFACGIDSVVVEIVEKVIRNGSNIPFMLLTLDEHSGEAGVNTRIEAFVDMIKWRDNYENNLSAHG</sequence>
<organism evidence="2 3">
    <name type="scientific">Clostridium malenominatum</name>
    <dbReference type="NCBI Taxonomy" id="1539"/>
    <lineage>
        <taxon>Bacteria</taxon>
        <taxon>Bacillati</taxon>
        <taxon>Bacillota</taxon>
        <taxon>Clostridia</taxon>
        <taxon>Eubacteriales</taxon>
        <taxon>Clostridiaceae</taxon>
        <taxon>Clostridium</taxon>
    </lineage>
</organism>
<gene>
    <name evidence="2" type="ORF">GCM10008905_12140</name>
</gene>
<accession>A0ABP3TZY0</accession>
<feature type="domain" description="DUF2229" evidence="1">
    <location>
        <begin position="4"/>
        <end position="207"/>
    </location>
</feature>
<dbReference type="Proteomes" id="UP001500339">
    <property type="component" value="Unassembled WGS sequence"/>
</dbReference>
<evidence type="ECO:0000313" key="2">
    <source>
        <dbReference type="EMBL" id="GAA0721576.1"/>
    </source>
</evidence>
<dbReference type="InterPro" id="IPR018709">
    <property type="entry name" value="CoA_activase_DUF2229"/>
</dbReference>
<dbReference type="InterPro" id="IPR051805">
    <property type="entry name" value="Dehydratase_Activator_Redct"/>
</dbReference>
<evidence type="ECO:0000313" key="3">
    <source>
        <dbReference type="Proteomes" id="UP001500339"/>
    </source>
</evidence>
<dbReference type="PANTHER" id="PTHR32329:SF2">
    <property type="entry name" value="BIFUNCTIONAL PROTEIN [INCLUDES 2-HYDROXYACYL-COA DEHYDRATASE (N-TER) AND ITS ACTIVATOR DOMAIN (C_TERM)"/>
    <property type="match status" value="1"/>
</dbReference>
<comment type="caution">
    <text evidence="2">The sequence shown here is derived from an EMBL/GenBank/DDBJ whole genome shotgun (WGS) entry which is preliminary data.</text>
</comment>
<dbReference type="PANTHER" id="PTHR32329">
    <property type="entry name" value="BIFUNCTIONAL PROTEIN [INCLUDES 2-HYDROXYACYL-COA DEHYDRATASE (N-TER) AND ITS ACTIVATOR DOMAIN (C_TERM)-RELATED"/>
    <property type="match status" value="1"/>
</dbReference>
<protein>
    <submittedName>
        <fullName evidence="2">Acyl-CoA dehydratase activase-related protein</fullName>
    </submittedName>
</protein>
<dbReference type="Pfam" id="PF09989">
    <property type="entry name" value="DUF2229"/>
    <property type="match status" value="1"/>
</dbReference>